<dbReference type="PANTHER" id="PTHR43649">
    <property type="entry name" value="ARABINOSE-BINDING PROTEIN-RELATED"/>
    <property type="match status" value="1"/>
</dbReference>
<proteinExistence type="predicted"/>
<dbReference type="RefSeq" id="WP_189671711.1">
    <property type="nucleotide sequence ID" value="NZ_BNAS01000010.1"/>
</dbReference>
<keyword evidence="3" id="KW-1185">Reference proteome</keyword>
<organism evidence="2 3">
    <name type="scientific">Promicromonospora soli</name>
    <dbReference type="NCBI Taxonomy" id="2035533"/>
    <lineage>
        <taxon>Bacteria</taxon>
        <taxon>Bacillati</taxon>
        <taxon>Actinomycetota</taxon>
        <taxon>Actinomycetes</taxon>
        <taxon>Micrococcales</taxon>
        <taxon>Promicromonosporaceae</taxon>
        <taxon>Promicromonospora</taxon>
    </lineage>
</organism>
<dbReference type="SUPFAM" id="SSF53850">
    <property type="entry name" value="Periplasmic binding protein-like II"/>
    <property type="match status" value="1"/>
</dbReference>
<evidence type="ECO:0000313" key="2">
    <source>
        <dbReference type="EMBL" id="GHH79867.1"/>
    </source>
</evidence>
<gene>
    <name evidence="2" type="ORF">GCM10017772_46740</name>
</gene>
<dbReference type="Proteomes" id="UP000627369">
    <property type="component" value="Unassembled WGS sequence"/>
</dbReference>
<feature type="chain" id="PRO_5037264893" evidence="1">
    <location>
        <begin position="28"/>
        <end position="439"/>
    </location>
</feature>
<dbReference type="Pfam" id="PF01547">
    <property type="entry name" value="SBP_bac_1"/>
    <property type="match status" value="1"/>
</dbReference>
<comment type="caution">
    <text evidence="2">The sequence shown here is derived from an EMBL/GenBank/DDBJ whole genome shotgun (WGS) entry which is preliminary data.</text>
</comment>
<dbReference type="InterPro" id="IPR006059">
    <property type="entry name" value="SBP"/>
</dbReference>
<reference evidence="2" key="1">
    <citation type="journal article" date="2014" name="Int. J. Syst. Evol. Microbiol.">
        <title>Complete genome sequence of Corynebacterium casei LMG S-19264T (=DSM 44701T), isolated from a smear-ripened cheese.</title>
        <authorList>
            <consortium name="US DOE Joint Genome Institute (JGI-PGF)"/>
            <person name="Walter F."/>
            <person name="Albersmeier A."/>
            <person name="Kalinowski J."/>
            <person name="Ruckert C."/>
        </authorList>
    </citation>
    <scope>NUCLEOTIDE SEQUENCE</scope>
    <source>
        <strain evidence="2">CGMCC 4.7398</strain>
    </source>
</reference>
<dbReference type="EMBL" id="BNAS01000010">
    <property type="protein sequence ID" value="GHH79867.1"/>
    <property type="molecule type" value="Genomic_DNA"/>
</dbReference>
<feature type="signal peptide" evidence="1">
    <location>
        <begin position="1"/>
        <end position="27"/>
    </location>
</feature>
<dbReference type="PROSITE" id="PS51257">
    <property type="entry name" value="PROKAR_LIPOPROTEIN"/>
    <property type="match status" value="1"/>
</dbReference>
<dbReference type="PANTHER" id="PTHR43649:SF14">
    <property type="entry name" value="BLR3389 PROTEIN"/>
    <property type="match status" value="1"/>
</dbReference>
<protein>
    <submittedName>
        <fullName evidence="2">Sugar ABC transporter substrate-binding protein</fullName>
    </submittedName>
</protein>
<name>A0A919G812_9MICO</name>
<reference evidence="2" key="2">
    <citation type="submission" date="2020-09" db="EMBL/GenBank/DDBJ databases">
        <authorList>
            <person name="Sun Q."/>
            <person name="Zhou Y."/>
        </authorList>
    </citation>
    <scope>NUCLEOTIDE SEQUENCE</scope>
    <source>
        <strain evidence="2">CGMCC 4.7398</strain>
    </source>
</reference>
<sequence length="439" mass="46413">MMRKTRGAALVALGSTVALLVSGCIGAGSGSNGGETNENADAQEFTWWHNSNTGEGKAYYDQVAADFEAETGVKVNVSAMQHEDMGTKLQAAFQSGDDEQIPDVYMSRGGGELANEVEAGLVRDLTEDSADTISKISNFTDQYTVDDKVYALPFSMGIVGFWYNKDLFEAAGISEVSPNPTIEEFNGYLDKLKQADTTPLAVGAGDKWPAAHYWYYGVVRECPFDVVEAAIESADYSDPCFLKAGEHLEDIIGEEPFNRGFLTTPAQSGPTSASGLLATEKVAMELAGHWEPGVAGGLTEDGKVPDFLGWFAFPTFDGQGGNPADQMGGGDAWSVSAAAPDAAVDFVNYLLSDEVQQGFAERDMGLPTNPAATDSLANQTLAQLIPVRDGGGVTQLYLDTRLGQSIGGAMNDEIALVFAGEAGPQDVVDAIQSAAEAEQ</sequence>
<dbReference type="AlphaFoldDB" id="A0A919G812"/>
<dbReference type="Gene3D" id="3.40.190.10">
    <property type="entry name" value="Periplasmic binding protein-like II"/>
    <property type="match status" value="2"/>
</dbReference>
<evidence type="ECO:0000313" key="3">
    <source>
        <dbReference type="Proteomes" id="UP000627369"/>
    </source>
</evidence>
<dbReference type="InterPro" id="IPR050490">
    <property type="entry name" value="Bact_solute-bd_prot1"/>
</dbReference>
<keyword evidence="1" id="KW-0732">Signal</keyword>
<accession>A0A919G812</accession>
<evidence type="ECO:0000256" key="1">
    <source>
        <dbReference type="SAM" id="SignalP"/>
    </source>
</evidence>